<dbReference type="PaxDb" id="3708-A0A078GWU9"/>
<dbReference type="STRING" id="3708.A0A078GWU9"/>
<evidence type="ECO:0000313" key="2">
    <source>
        <dbReference type="EMBL" id="CDY30960.1"/>
    </source>
</evidence>
<feature type="compositionally biased region" description="Polar residues" evidence="1">
    <location>
        <begin position="129"/>
        <end position="138"/>
    </location>
</feature>
<feature type="region of interest" description="Disordered" evidence="1">
    <location>
        <begin position="127"/>
        <end position="150"/>
    </location>
</feature>
<dbReference type="AlphaFoldDB" id="A0A078GWU9"/>
<keyword evidence="3" id="KW-1185">Reference proteome</keyword>
<evidence type="ECO:0000256" key="1">
    <source>
        <dbReference type="SAM" id="MobiDB-lite"/>
    </source>
</evidence>
<dbReference type="Proteomes" id="UP000028999">
    <property type="component" value="Unassembled WGS sequence"/>
</dbReference>
<dbReference type="EMBL" id="LK032265">
    <property type="protein sequence ID" value="CDY30960.1"/>
    <property type="molecule type" value="Genomic_DNA"/>
</dbReference>
<organism evidence="2 3">
    <name type="scientific">Brassica napus</name>
    <name type="common">Rape</name>
    <dbReference type="NCBI Taxonomy" id="3708"/>
    <lineage>
        <taxon>Eukaryota</taxon>
        <taxon>Viridiplantae</taxon>
        <taxon>Streptophyta</taxon>
        <taxon>Embryophyta</taxon>
        <taxon>Tracheophyta</taxon>
        <taxon>Spermatophyta</taxon>
        <taxon>Magnoliopsida</taxon>
        <taxon>eudicotyledons</taxon>
        <taxon>Gunneridae</taxon>
        <taxon>Pentapetalae</taxon>
        <taxon>rosids</taxon>
        <taxon>malvids</taxon>
        <taxon>Brassicales</taxon>
        <taxon>Brassicaceae</taxon>
        <taxon>Brassiceae</taxon>
        <taxon>Brassica</taxon>
    </lineage>
</organism>
<reference evidence="2 3" key="1">
    <citation type="journal article" date="2014" name="Science">
        <title>Plant genetics. Early allopolyploid evolution in the post-Neolithic Brassica napus oilseed genome.</title>
        <authorList>
            <person name="Chalhoub B."/>
            <person name="Denoeud F."/>
            <person name="Liu S."/>
            <person name="Parkin I.A."/>
            <person name="Tang H."/>
            <person name="Wang X."/>
            <person name="Chiquet J."/>
            <person name="Belcram H."/>
            <person name="Tong C."/>
            <person name="Samans B."/>
            <person name="Correa M."/>
            <person name="Da Silva C."/>
            <person name="Just J."/>
            <person name="Falentin C."/>
            <person name="Koh C.S."/>
            <person name="Le Clainche I."/>
            <person name="Bernard M."/>
            <person name="Bento P."/>
            <person name="Noel B."/>
            <person name="Labadie K."/>
            <person name="Alberti A."/>
            <person name="Charles M."/>
            <person name="Arnaud D."/>
            <person name="Guo H."/>
            <person name="Daviaud C."/>
            <person name="Alamery S."/>
            <person name="Jabbari K."/>
            <person name="Zhao M."/>
            <person name="Edger P.P."/>
            <person name="Chelaifa H."/>
            <person name="Tack D."/>
            <person name="Lassalle G."/>
            <person name="Mestiri I."/>
            <person name="Schnel N."/>
            <person name="Le Paslier M.C."/>
            <person name="Fan G."/>
            <person name="Renault V."/>
            <person name="Bayer P.E."/>
            <person name="Golicz A.A."/>
            <person name="Manoli S."/>
            <person name="Lee T.H."/>
            <person name="Thi V.H."/>
            <person name="Chalabi S."/>
            <person name="Hu Q."/>
            <person name="Fan C."/>
            <person name="Tollenaere R."/>
            <person name="Lu Y."/>
            <person name="Battail C."/>
            <person name="Shen J."/>
            <person name="Sidebottom C.H."/>
            <person name="Wang X."/>
            <person name="Canaguier A."/>
            <person name="Chauveau A."/>
            <person name="Berard A."/>
            <person name="Deniot G."/>
            <person name="Guan M."/>
            <person name="Liu Z."/>
            <person name="Sun F."/>
            <person name="Lim Y.P."/>
            <person name="Lyons E."/>
            <person name="Town C.D."/>
            <person name="Bancroft I."/>
            <person name="Wang X."/>
            <person name="Meng J."/>
            <person name="Ma J."/>
            <person name="Pires J.C."/>
            <person name="King G.J."/>
            <person name="Brunel D."/>
            <person name="Delourme R."/>
            <person name="Renard M."/>
            <person name="Aury J.M."/>
            <person name="Adams K.L."/>
            <person name="Batley J."/>
            <person name="Snowdon R.J."/>
            <person name="Tost J."/>
            <person name="Edwards D."/>
            <person name="Zhou Y."/>
            <person name="Hua W."/>
            <person name="Sharpe A.G."/>
            <person name="Paterson A.H."/>
            <person name="Guan C."/>
            <person name="Wincker P."/>
        </authorList>
    </citation>
    <scope>NUCLEOTIDE SEQUENCE [LARGE SCALE GENOMIC DNA]</scope>
    <source>
        <strain evidence="3">cv. Darmor-bzh</strain>
    </source>
</reference>
<name>A0A078GWU9_BRANA</name>
<evidence type="ECO:0000313" key="3">
    <source>
        <dbReference type="Proteomes" id="UP000028999"/>
    </source>
</evidence>
<sequence length="198" mass="22344">MKVGPVGGLAELVVDEADGPKARNLRLHVRGEDGKGDEIVIALTLVNEPDLRDLNCCNALKDIYWQEKSTWKKEKQLKSSFPQFITNLEDKNMGQGSNSRANEVSQRSRVLWTGRVIRYDMKKKEATVNMGQGSNSRANEVFTKIPGPMDNIRRTPMGDLRVALHSKDSLFTRLFRSHSLVEKFFHQDVEGGECDSSH</sequence>
<gene>
    <name evidence="2" type="primary">BnaC04g24640D</name>
    <name evidence="2" type="ORF">GSBRNA2T00046980001</name>
</gene>
<dbReference type="OMA" id="GECDSSH"/>
<protein>
    <submittedName>
        <fullName evidence="2">BnaC04g24640D protein</fullName>
    </submittedName>
</protein>
<proteinExistence type="predicted"/>
<accession>A0A078GWU9</accession>
<dbReference type="Gramene" id="CDY30960">
    <property type="protein sequence ID" value="CDY30960"/>
    <property type="gene ID" value="GSBRNA2T00046980001"/>
</dbReference>